<dbReference type="Pfam" id="PF00482">
    <property type="entry name" value="T2SSF"/>
    <property type="match status" value="1"/>
</dbReference>
<dbReference type="InterPro" id="IPR018076">
    <property type="entry name" value="T2SS_GspF_dom"/>
</dbReference>
<evidence type="ECO:0000313" key="9">
    <source>
        <dbReference type="EMBL" id="PLO69430.1"/>
    </source>
</evidence>
<accession>A0A2J5PUL7</accession>
<gene>
    <name evidence="9" type="ORF">CWN49_14335</name>
</gene>
<comment type="caution">
    <text evidence="9">The sequence shown here is derived from an EMBL/GenBank/DDBJ whole genome shotgun (WGS) entry which is preliminary data.</text>
</comment>
<evidence type="ECO:0000256" key="5">
    <source>
        <dbReference type="ARBA" id="ARBA00022989"/>
    </source>
</evidence>
<evidence type="ECO:0000256" key="3">
    <source>
        <dbReference type="ARBA" id="ARBA00022475"/>
    </source>
</evidence>
<keyword evidence="6 7" id="KW-0472">Membrane</keyword>
<organism evidence="9 10">
    <name type="scientific">Klebsiella michiganensis</name>
    <dbReference type="NCBI Taxonomy" id="1134687"/>
    <lineage>
        <taxon>Bacteria</taxon>
        <taxon>Pseudomonadati</taxon>
        <taxon>Pseudomonadota</taxon>
        <taxon>Gammaproteobacteria</taxon>
        <taxon>Enterobacterales</taxon>
        <taxon>Enterobacteriaceae</taxon>
        <taxon>Klebsiella/Raoultella group</taxon>
        <taxon>Klebsiella</taxon>
    </lineage>
</organism>
<dbReference type="InterPro" id="IPR003004">
    <property type="entry name" value="GspF/PilC"/>
</dbReference>
<reference evidence="9 10" key="1">
    <citation type="submission" date="2017-11" db="EMBL/GenBank/DDBJ databases">
        <authorList>
            <person name="Han C.G."/>
        </authorList>
    </citation>
    <scope>NUCLEOTIDE SEQUENCE [LARGE SCALE GENOMIC DNA]</scope>
    <source>
        <strain evidence="9 10">A10</strain>
    </source>
</reference>
<evidence type="ECO:0000313" key="10">
    <source>
        <dbReference type="Proteomes" id="UP000234667"/>
    </source>
</evidence>
<comment type="subcellular location">
    <subcellularLocation>
        <location evidence="1">Cell membrane</location>
        <topology evidence="1">Multi-pass membrane protein</topology>
    </subcellularLocation>
</comment>
<sequence length="369" mass="40507">MRTADCTGRWQMINVLQVQVWFQRQLFLAQARVQLYEILLLQLRNRRGVDTALENIREVYSKGGTRSNAHTQLASEALAALADNRPGHRIEDVLRRWLPSNEAALLHTGLRTGALESSLEQAIVTARTFAVIRSATLQCIAYPLFFLALMAGIVGTFSSEVMPVLLKIVPESRLTGPLAFMHGLSQVVNTYGLLILLSGFAVMALIAWSLPDYTAGGRRILDKLPPWSVYRTLQGAAFLTNMGSLMKAQVNQAESLLILQGFASPWLQQRIAATRRELAGGASFGEALSRTGYGFPSEDAIAHIRLLVIGDGAAEALARFGEWWIGEAARQVALITLLIKAFCLLTMLMFIITMALAIETLQSLLSLPA</sequence>
<feature type="transmembrane region" description="Helical" evidence="7">
    <location>
        <begin position="332"/>
        <end position="358"/>
    </location>
</feature>
<keyword evidence="4 7" id="KW-0812">Transmembrane</keyword>
<evidence type="ECO:0000256" key="4">
    <source>
        <dbReference type="ARBA" id="ARBA00022692"/>
    </source>
</evidence>
<keyword evidence="3" id="KW-1003">Cell membrane</keyword>
<dbReference type="Gene3D" id="1.20.81.30">
    <property type="entry name" value="Type II secretion system (T2SS), domain F"/>
    <property type="match status" value="2"/>
</dbReference>
<evidence type="ECO:0000259" key="8">
    <source>
        <dbReference type="Pfam" id="PF00482"/>
    </source>
</evidence>
<evidence type="ECO:0000256" key="1">
    <source>
        <dbReference type="ARBA" id="ARBA00004651"/>
    </source>
</evidence>
<dbReference type="EMBL" id="PIDR01000396">
    <property type="protein sequence ID" value="PLO69430.1"/>
    <property type="molecule type" value="Genomic_DNA"/>
</dbReference>
<dbReference type="GO" id="GO:0005886">
    <property type="term" value="C:plasma membrane"/>
    <property type="evidence" value="ECO:0007669"/>
    <property type="project" value="UniProtKB-SubCell"/>
</dbReference>
<protein>
    <recommendedName>
        <fullName evidence="8">Type II secretion system protein GspF domain-containing protein</fullName>
    </recommendedName>
</protein>
<dbReference type="AlphaFoldDB" id="A0A2J5PUL7"/>
<feature type="transmembrane region" description="Helical" evidence="7">
    <location>
        <begin position="139"/>
        <end position="157"/>
    </location>
</feature>
<evidence type="ECO:0000256" key="2">
    <source>
        <dbReference type="ARBA" id="ARBA00005745"/>
    </source>
</evidence>
<dbReference type="PANTHER" id="PTHR30012:SF0">
    <property type="entry name" value="TYPE II SECRETION SYSTEM PROTEIN F-RELATED"/>
    <property type="match status" value="1"/>
</dbReference>
<name>A0A2J5PUL7_9ENTR</name>
<reference evidence="9 10" key="2">
    <citation type="submission" date="2018-01" db="EMBL/GenBank/DDBJ databases">
        <title>Genomic study of Klebsiella pneumoniae.</title>
        <authorList>
            <person name="Yang Y."/>
            <person name="Bicalho R."/>
        </authorList>
    </citation>
    <scope>NUCLEOTIDE SEQUENCE [LARGE SCALE GENOMIC DNA]</scope>
    <source>
        <strain evidence="9 10">A10</strain>
    </source>
</reference>
<evidence type="ECO:0000256" key="7">
    <source>
        <dbReference type="SAM" id="Phobius"/>
    </source>
</evidence>
<dbReference type="PANTHER" id="PTHR30012">
    <property type="entry name" value="GENERAL SECRETION PATHWAY PROTEIN"/>
    <property type="match status" value="1"/>
</dbReference>
<comment type="similarity">
    <text evidence="2">Belongs to the GSP F family.</text>
</comment>
<dbReference type="InterPro" id="IPR042094">
    <property type="entry name" value="T2SS_GspF_sf"/>
</dbReference>
<feature type="domain" description="Type II secretion system protein GspF" evidence="8">
    <location>
        <begin position="238"/>
        <end position="358"/>
    </location>
</feature>
<evidence type="ECO:0000256" key="6">
    <source>
        <dbReference type="ARBA" id="ARBA00023136"/>
    </source>
</evidence>
<dbReference type="Proteomes" id="UP000234667">
    <property type="component" value="Unassembled WGS sequence"/>
</dbReference>
<feature type="transmembrane region" description="Helical" evidence="7">
    <location>
        <begin position="191"/>
        <end position="210"/>
    </location>
</feature>
<keyword evidence="5 7" id="KW-1133">Transmembrane helix</keyword>
<proteinExistence type="inferred from homology"/>